<accession>A0A2H4TZT0</accession>
<reference evidence="1 2" key="1">
    <citation type="submission" date="2017-11" db="EMBL/GenBank/DDBJ databases">
        <title>Escherichia coli CV839-15 Genome sequencing and assembly.</title>
        <authorList>
            <person name="Li Z."/>
            <person name="Song N."/>
            <person name="Li W."/>
            <person name="Philip H.R."/>
            <person name="Bu Z."/>
            <person name="Siguo L."/>
        </authorList>
    </citation>
    <scope>NUCLEOTIDE SEQUENCE [LARGE SCALE GENOMIC DNA]</scope>
    <source>
        <strain evidence="1 2">CV839-15</strain>
    </source>
</reference>
<dbReference type="Proteomes" id="UP000236551">
    <property type="component" value="Chromosome"/>
</dbReference>
<evidence type="ECO:0000313" key="1">
    <source>
        <dbReference type="EMBL" id="ATZ35037.1"/>
    </source>
</evidence>
<sequence>MNFSKNKRHRLCATFFIINLEERTLPGIADKERIISLQ</sequence>
<proteinExistence type="predicted"/>
<dbReference type="AlphaFoldDB" id="A0A2H4TZT0"/>
<dbReference type="EMBL" id="CP024978">
    <property type="protein sequence ID" value="ATZ35037.1"/>
    <property type="molecule type" value="Genomic_DNA"/>
</dbReference>
<name>A0A2H4TZT0_ECOLX</name>
<gene>
    <name evidence="1" type="ORF">CV83915_04773</name>
</gene>
<protein>
    <submittedName>
        <fullName evidence="1">Uncharacterized protein</fullName>
    </submittedName>
</protein>
<evidence type="ECO:0000313" key="2">
    <source>
        <dbReference type="Proteomes" id="UP000236551"/>
    </source>
</evidence>
<organism evidence="1 2">
    <name type="scientific">Escherichia coli</name>
    <dbReference type="NCBI Taxonomy" id="562"/>
    <lineage>
        <taxon>Bacteria</taxon>
        <taxon>Pseudomonadati</taxon>
        <taxon>Pseudomonadota</taxon>
        <taxon>Gammaproteobacteria</taxon>
        <taxon>Enterobacterales</taxon>
        <taxon>Enterobacteriaceae</taxon>
        <taxon>Escherichia</taxon>
    </lineage>
</organism>